<feature type="compositionally biased region" description="Acidic residues" evidence="1">
    <location>
        <begin position="169"/>
        <end position="179"/>
    </location>
</feature>
<evidence type="ECO:0000256" key="1">
    <source>
        <dbReference type="SAM" id="MobiDB-lite"/>
    </source>
</evidence>
<protein>
    <submittedName>
        <fullName evidence="3">Uncharacterized protein</fullName>
    </submittedName>
</protein>
<name>A0A841FS83_9ACTN</name>
<feature type="chain" id="PRO_5032759190" evidence="2">
    <location>
        <begin position="38"/>
        <end position="578"/>
    </location>
</feature>
<feature type="compositionally biased region" description="Acidic residues" evidence="1">
    <location>
        <begin position="67"/>
        <end position="108"/>
    </location>
</feature>
<gene>
    <name evidence="3" type="ORF">HNR73_006550</name>
</gene>
<keyword evidence="4" id="KW-1185">Reference proteome</keyword>
<evidence type="ECO:0000313" key="3">
    <source>
        <dbReference type="EMBL" id="MBB6038664.1"/>
    </source>
</evidence>
<organism evidence="3 4">
    <name type="scientific">Phytomonospora endophytica</name>
    <dbReference type="NCBI Taxonomy" id="714109"/>
    <lineage>
        <taxon>Bacteria</taxon>
        <taxon>Bacillati</taxon>
        <taxon>Actinomycetota</taxon>
        <taxon>Actinomycetes</taxon>
        <taxon>Micromonosporales</taxon>
        <taxon>Micromonosporaceae</taxon>
        <taxon>Phytomonospora</taxon>
    </lineage>
</organism>
<dbReference type="Proteomes" id="UP000548476">
    <property type="component" value="Unassembled WGS sequence"/>
</dbReference>
<dbReference type="RefSeq" id="WP_184791442.1">
    <property type="nucleotide sequence ID" value="NZ_BONT01000069.1"/>
</dbReference>
<dbReference type="EMBL" id="JACHGT010000017">
    <property type="protein sequence ID" value="MBB6038664.1"/>
    <property type="molecule type" value="Genomic_DNA"/>
</dbReference>
<feature type="signal peptide" evidence="2">
    <location>
        <begin position="1"/>
        <end position="37"/>
    </location>
</feature>
<dbReference type="AlphaFoldDB" id="A0A841FS83"/>
<sequence length="578" mass="59733">MVRLLAARRRLRIALVVPTMVLGAFFASMLASGMAYADDGSYGGDSYGGDSYSGDSYGDDSYGGDSYGDDSYGDDSYGDDSYGDDSYGDDSYGDDSYGEDSYTSDDYGDSYGDGSYEDSYDDYSGSLAEGDAFGEEALGEDPVAAGEVGTRGVELSAEQVEQVEQKEELGEEVSPDDVQENVQDAVETETVEVDAPMAEEPSPAIDAEAVNEYTAMAPSVDMSAYAPGVEEAVAEFDSFVDSSPVADFTAISPDGVFAAEPQAPVEQGPVVADLVGAFGTGTGPVQDYSAYAPGMELSGVEAWTGTTTGYSQLDSSTVTGWDAPYGPGTAVGLDAYGAPGWPDGWTAPPAEFGEAVDPSLIGTTTSISPSLQPQENWSLNTVVTPGVEYYDPGPEDIDPATGSWGLGLSLDLSGGVGLFGGKGYTLTDDGRVLETTKQGGGIGLEGTAEVGTYQQPGDYHVEQYGGLTKTTNTATGEVSWAYSAEIGTLTGKVELDSSGRPVGGAVGTGIGLGVPASSYDMSVKEVYNPNPAPNPDGYQLPADEAELDMAPIPSGGDEPADGTENKKDEEKDSTVPQS</sequence>
<proteinExistence type="predicted"/>
<feature type="region of interest" description="Disordered" evidence="1">
    <location>
        <begin position="527"/>
        <end position="578"/>
    </location>
</feature>
<comment type="caution">
    <text evidence="3">The sequence shown here is derived from an EMBL/GenBank/DDBJ whole genome shotgun (WGS) entry which is preliminary data.</text>
</comment>
<feature type="compositionally biased region" description="Low complexity" evidence="1">
    <location>
        <begin position="48"/>
        <end position="64"/>
    </location>
</feature>
<feature type="compositionally biased region" description="Basic and acidic residues" evidence="1">
    <location>
        <begin position="563"/>
        <end position="578"/>
    </location>
</feature>
<reference evidence="3 4" key="1">
    <citation type="submission" date="2020-08" db="EMBL/GenBank/DDBJ databases">
        <title>Genomic Encyclopedia of Type Strains, Phase IV (KMG-IV): sequencing the most valuable type-strain genomes for metagenomic binning, comparative biology and taxonomic classification.</title>
        <authorList>
            <person name="Goeker M."/>
        </authorList>
    </citation>
    <scope>NUCLEOTIDE SEQUENCE [LARGE SCALE GENOMIC DNA]</scope>
    <source>
        <strain evidence="3 4">YIM 65646</strain>
    </source>
</reference>
<feature type="region of interest" description="Disordered" evidence="1">
    <location>
        <begin position="48"/>
        <end position="128"/>
    </location>
</feature>
<feature type="region of interest" description="Disordered" evidence="1">
    <location>
        <begin position="158"/>
        <end position="180"/>
    </location>
</feature>
<keyword evidence="2" id="KW-0732">Signal</keyword>
<evidence type="ECO:0000313" key="4">
    <source>
        <dbReference type="Proteomes" id="UP000548476"/>
    </source>
</evidence>
<accession>A0A841FS83</accession>
<evidence type="ECO:0000256" key="2">
    <source>
        <dbReference type="SAM" id="SignalP"/>
    </source>
</evidence>